<evidence type="ECO:0000313" key="3">
    <source>
        <dbReference type="Proteomes" id="UP000257200"/>
    </source>
</evidence>
<dbReference type="Ensembl" id="ENSAPOT00000013344.1">
    <property type="protein sequence ID" value="ENSAPOP00000022610.1"/>
    <property type="gene ID" value="ENSAPOG00000001125.1"/>
</dbReference>
<sequence>MESSLTNDIHRPNLTEEELKALKDLREDTLIVIKPADKGSATVIMDRTDDIYEALRQLNDTTYYIPLQKPIYQHTAKQISDILDTMTHDGLLTKKQATYIRGKDTPRPRYFYLLSIIHKPPETCVGRPPGLSGQNIPQEIPSSDKHKLSLSKT</sequence>
<dbReference type="InParanoid" id="A0A3Q1H089"/>
<dbReference type="STRING" id="80966.ENSAPOP00000022610"/>
<organism evidence="2 3">
    <name type="scientific">Acanthochromis polyacanthus</name>
    <name type="common">spiny chromis</name>
    <dbReference type="NCBI Taxonomy" id="80966"/>
    <lineage>
        <taxon>Eukaryota</taxon>
        <taxon>Metazoa</taxon>
        <taxon>Chordata</taxon>
        <taxon>Craniata</taxon>
        <taxon>Vertebrata</taxon>
        <taxon>Euteleostomi</taxon>
        <taxon>Actinopterygii</taxon>
        <taxon>Neopterygii</taxon>
        <taxon>Teleostei</taxon>
        <taxon>Neoteleostei</taxon>
        <taxon>Acanthomorphata</taxon>
        <taxon>Ovalentaria</taxon>
        <taxon>Pomacentridae</taxon>
        <taxon>Acanthochromis</taxon>
    </lineage>
</organism>
<name>A0A3Q1H089_9TELE</name>
<dbReference type="Proteomes" id="UP000257200">
    <property type="component" value="Unplaced"/>
</dbReference>
<dbReference type="AlphaFoldDB" id="A0A3Q1H089"/>
<proteinExistence type="predicted"/>
<reference evidence="2" key="2">
    <citation type="submission" date="2025-09" db="UniProtKB">
        <authorList>
            <consortium name="Ensembl"/>
        </authorList>
    </citation>
    <scope>IDENTIFICATION</scope>
</reference>
<keyword evidence="3" id="KW-1185">Reference proteome</keyword>
<accession>A0A3Q1H089</accession>
<protein>
    <submittedName>
        <fullName evidence="2">Uncharacterized protein</fullName>
    </submittedName>
</protein>
<feature type="region of interest" description="Disordered" evidence="1">
    <location>
        <begin position="125"/>
        <end position="153"/>
    </location>
</feature>
<evidence type="ECO:0000256" key="1">
    <source>
        <dbReference type="SAM" id="MobiDB-lite"/>
    </source>
</evidence>
<feature type="compositionally biased region" description="Polar residues" evidence="1">
    <location>
        <begin position="132"/>
        <end position="141"/>
    </location>
</feature>
<dbReference type="GeneTree" id="ENSGT00940000154669"/>
<reference evidence="2" key="1">
    <citation type="submission" date="2025-08" db="UniProtKB">
        <authorList>
            <consortium name="Ensembl"/>
        </authorList>
    </citation>
    <scope>IDENTIFICATION</scope>
</reference>
<evidence type="ECO:0000313" key="2">
    <source>
        <dbReference type="Ensembl" id="ENSAPOP00000022610.1"/>
    </source>
</evidence>